<dbReference type="EMBL" id="JNBS01004953">
    <property type="protein sequence ID" value="OQR81565.1"/>
    <property type="molecule type" value="Genomic_DNA"/>
</dbReference>
<feature type="transmembrane region" description="Helical" evidence="1">
    <location>
        <begin position="330"/>
        <end position="358"/>
    </location>
</feature>
<dbReference type="AlphaFoldDB" id="A0A1V9Y758"/>
<comment type="caution">
    <text evidence="2">The sequence shown here is derived from an EMBL/GenBank/DDBJ whole genome shotgun (WGS) entry which is preliminary data.</text>
</comment>
<sequence>MSSIVRALSTSVAPIVGPPRYTVVFNKRSIFMSMIMFINVAIMPLKAYISEPFPWEPNEHLEFLATCSYNLTSCAPVAFDYFKNQSQNMSNAERYARGDSWDIFRFPLPNLPPRDSEPSSVLLELPYSIFYTQNQREQACQLVKREINFTEFKSIRADCFFGIIFDFALIWTESSDAMYCAFVRQTTSTAWLIFKWIYRCSLCIYIMITMWRRYYRHYFHLAKNLRLLGIEDAMPTDRIEIIMGDPTSIILLNPYVSFVFIVDIWVSIEFVTRAIFRLDQLQDIKLCLLACFYLSRMLWLAYGALILVSYTLKKLHKEKIFDEADPTLTALAVMITTGPITNLQSRILIFIDLYYYLFLPFSSDANSIEIALGVVMYALTIVMLPIGFGLLSKCCRCFNGQNTIVTKSYGSFMMNDIKHRFTNYFNLMTFTEPAPTIKGGTIHQLFARDRKYKRNLGMSQRGADCYLLFGLGKRYTSVRLSLLSCLDPDNVTSSTTDTTTAVGRIHFDNDKVKIVCGAYNSPWIA</sequence>
<evidence type="ECO:0008006" key="4">
    <source>
        <dbReference type="Google" id="ProtNLM"/>
    </source>
</evidence>
<dbReference type="OrthoDB" id="71965at2759"/>
<keyword evidence="1" id="KW-0812">Transmembrane</keyword>
<feature type="transmembrane region" description="Helical" evidence="1">
    <location>
        <begin position="255"/>
        <end position="276"/>
    </location>
</feature>
<accession>A0A1V9Y758</accession>
<name>A0A1V9Y758_9STRA</name>
<evidence type="ECO:0000313" key="3">
    <source>
        <dbReference type="Proteomes" id="UP000243217"/>
    </source>
</evidence>
<reference evidence="2 3" key="1">
    <citation type="journal article" date="2014" name="Genome Biol. Evol.">
        <title>The secreted proteins of Achlya hypogyna and Thraustotheca clavata identify the ancestral oomycete secretome and reveal gene acquisitions by horizontal gene transfer.</title>
        <authorList>
            <person name="Misner I."/>
            <person name="Blouin N."/>
            <person name="Leonard G."/>
            <person name="Richards T.A."/>
            <person name="Lane C.E."/>
        </authorList>
    </citation>
    <scope>NUCLEOTIDE SEQUENCE [LARGE SCALE GENOMIC DNA]</scope>
    <source>
        <strain evidence="2 3">ATCC 34112</strain>
    </source>
</reference>
<organism evidence="2 3">
    <name type="scientific">Thraustotheca clavata</name>
    <dbReference type="NCBI Taxonomy" id="74557"/>
    <lineage>
        <taxon>Eukaryota</taxon>
        <taxon>Sar</taxon>
        <taxon>Stramenopiles</taxon>
        <taxon>Oomycota</taxon>
        <taxon>Saprolegniomycetes</taxon>
        <taxon>Saprolegniales</taxon>
        <taxon>Achlyaceae</taxon>
        <taxon>Thraustotheca</taxon>
    </lineage>
</organism>
<keyword evidence="1" id="KW-0472">Membrane</keyword>
<protein>
    <recommendedName>
        <fullName evidence="4">Transmembrane protein</fullName>
    </recommendedName>
</protein>
<feature type="transmembrane region" description="Helical" evidence="1">
    <location>
        <begin position="370"/>
        <end position="391"/>
    </location>
</feature>
<proteinExistence type="predicted"/>
<feature type="transmembrane region" description="Helical" evidence="1">
    <location>
        <begin position="196"/>
        <end position="215"/>
    </location>
</feature>
<gene>
    <name evidence="2" type="ORF">THRCLA_23344</name>
</gene>
<keyword evidence="3" id="KW-1185">Reference proteome</keyword>
<evidence type="ECO:0000313" key="2">
    <source>
        <dbReference type="EMBL" id="OQR81565.1"/>
    </source>
</evidence>
<keyword evidence="1" id="KW-1133">Transmembrane helix</keyword>
<evidence type="ECO:0000256" key="1">
    <source>
        <dbReference type="SAM" id="Phobius"/>
    </source>
</evidence>
<dbReference type="Proteomes" id="UP000243217">
    <property type="component" value="Unassembled WGS sequence"/>
</dbReference>
<feature type="transmembrane region" description="Helical" evidence="1">
    <location>
        <begin position="288"/>
        <end position="310"/>
    </location>
</feature>